<dbReference type="InterPro" id="IPR036388">
    <property type="entry name" value="WH-like_DNA-bd_sf"/>
</dbReference>
<sequence>MSRAERLLDLLQVLRRHRHPVSGRLLAQETGVSLRTLYRDIASLQAQGAPVEGEPGLGYVLRPGFTLPPLMFRDEEIEALVLGMRWVAGRTDGPLAAAAGDALAKIAAVLPAELRDRLDASTLMVGPAGTVPDGVDLSALRGAIRAQHKVAIRYRDAAGAGSKRVIWPVALGYFERVRVVVAWCEARDDFRHFRTDRMEALTLTGERYPRSRHALLRDWRTAQGIAPAA</sequence>
<dbReference type="PROSITE" id="PS52050">
    <property type="entry name" value="WYL"/>
    <property type="match status" value="1"/>
</dbReference>
<dbReference type="InterPro" id="IPR013196">
    <property type="entry name" value="HTH_11"/>
</dbReference>
<dbReference type="EMBL" id="VDDA01000017">
    <property type="protein sequence ID" value="TNC09396.1"/>
    <property type="molecule type" value="Genomic_DNA"/>
</dbReference>
<dbReference type="Pfam" id="PF13280">
    <property type="entry name" value="WYL"/>
    <property type="match status" value="1"/>
</dbReference>
<reference evidence="3 4" key="1">
    <citation type="submission" date="2019-06" db="EMBL/GenBank/DDBJ databases">
        <title>Genome of Methylobacterium sp. 17Sr1-39.</title>
        <authorList>
            <person name="Seo T."/>
        </authorList>
    </citation>
    <scope>NUCLEOTIDE SEQUENCE [LARGE SCALE GENOMIC DNA]</scope>
    <source>
        <strain evidence="3 4">17Sr1-39</strain>
    </source>
</reference>
<dbReference type="InterPro" id="IPR036390">
    <property type="entry name" value="WH_DNA-bd_sf"/>
</dbReference>
<comment type="caution">
    <text evidence="3">The sequence shown here is derived from an EMBL/GenBank/DDBJ whole genome shotgun (WGS) entry which is preliminary data.</text>
</comment>
<organism evidence="3 4">
    <name type="scientific">Methylobacterium terricola</name>
    <dbReference type="NCBI Taxonomy" id="2583531"/>
    <lineage>
        <taxon>Bacteria</taxon>
        <taxon>Pseudomonadati</taxon>
        <taxon>Pseudomonadota</taxon>
        <taxon>Alphaproteobacteria</taxon>
        <taxon>Hyphomicrobiales</taxon>
        <taxon>Methylobacteriaceae</taxon>
        <taxon>Methylobacterium</taxon>
    </lineage>
</organism>
<evidence type="ECO:0000313" key="4">
    <source>
        <dbReference type="Proteomes" id="UP000305267"/>
    </source>
</evidence>
<feature type="domain" description="Helix-turn-helix type 11" evidence="1">
    <location>
        <begin position="6"/>
        <end position="59"/>
    </location>
</feature>
<feature type="domain" description="WYL" evidence="2">
    <location>
        <begin position="137"/>
        <end position="202"/>
    </location>
</feature>
<accession>A0A5C4LAV5</accession>
<keyword evidence="4" id="KW-1185">Reference proteome</keyword>
<dbReference type="SUPFAM" id="SSF46785">
    <property type="entry name" value="Winged helix' DNA-binding domain"/>
    <property type="match status" value="1"/>
</dbReference>
<dbReference type="InterPro" id="IPR026881">
    <property type="entry name" value="WYL_dom"/>
</dbReference>
<dbReference type="Pfam" id="PF08279">
    <property type="entry name" value="HTH_11"/>
    <property type="match status" value="1"/>
</dbReference>
<evidence type="ECO:0000259" key="1">
    <source>
        <dbReference type="Pfam" id="PF08279"/>
    </source>
</evidence>
<gene>
    <name evidence="3" type="ORF">FF100_26540</name>
</gene>
<name>A0A5C4LAV5_9HYPH</name>
<dbReference type="RefSeq" id="WP_139038767.1">
    <property type="nucleotide sequence ID" value="NZ_VDDA01000017.1"/>
</dbReference>
<dbReference type="PANTHER" id="PTHR34580">
    <property type="match status" value="1"/>
</dbReference>
<protein>
    <submittedName>
        <fullName evidence="3">YafY family transcriptional regulator</fullName>
    </submittedName>
</protein>
<dbReference type="Gene3D" id="1.10.10.10">
    <property type="entry name" value="Winged helix-like DNA-binding domain superfamily/Winged helix DNA-binding domain"/>
    <property type="match status" value="1"/>
</dbReference>
<proteinExistence type="predicted"/>
<evidence type="ECO:0000313" key="3">
    <source>
        <dbReference type="EMBL" id="TNC09396.1"/>
    </source>
</evidence>
<dbReference type="PANTHER" id="PTHR34580:SF3">
    <property type="entry name" value="PROTEIN PAFB"/>
    <property type="match status" value="1"/>
</dbReference>
<dbReference type="Proteomes" id="UP000305267">
    <property type="component" value="Unassembled WGS sequence"/>
</dbReference>
<dbReference type="OrthoDB" id="9807255at2"/>
<evidence type="ECO:0000259" key="2">
    <source>
        <dbReference type="Pfam" id="PF13280"/>
    </source>
</evidence>
<dbReference type="InterPro" id="IPR051534">
    <property type="entry name" value="CBASS_pafABC_assoc_protein"/>
</dbReference>
<dbReference type="AlphaFoldDB" id="A0A5C4LAV5"/>